<dbReference type="PROSITE" id="PS01187">
    <property type="entry name" value="EGF_CA"/>
    <property type="match status" value="1"/>
</dbReference>
<keyword evidence="12 15" id="KW-1015">Disulfide bond</keyword>
<proteinExistence type="inferred from homology"/>
<organism evidence="19 20">
    <name type="scientific">Umbra pygmaea</name>
    <name type="common">Eastern mudminnow</name>
    <dbReference type="NCBI Taxonomy" id="75934"/>
    <lineage>
        <taxon>Eukaryota</taxon>
        <taxon>Metazoa</taxon>
        <taxon>Chordata</taxon>
        <taxon>Craniata</taxon>
        <taxon>Vertebrata</taxon>
        <taxon>Euteleostomi</taxon>
        <taxon>Actinopterygii</taxon>
        <taxon>Neopterygii</taxon>
        <taxon>Teleostei</taxon>
        <taxon>Protacanthopterygii</taxon>
        <taxon>Esociformes</taxon>
        <taxon>Umbridae</taxon>
        <taxon>Umbra</taxon>
    </lineage>
</organism>
<dbReference type="FunFam" id="2.120.10.30:FF:000241">
    <property type="entry name" value="Low-density lipoprotein receptor-related protein 6"/>
    <property type="match status" value="2"/>
</dbReference>
<keyword evidence="20" id="KW-1185">Reference proteome</keyword>
<sequence length="1043" mass="116720">MSDFILAFLTISGIFPIAKMLTTAVAEQGTKAELVRCPLNHMQCIGSKRCIHFNKLCNGERDCEDGYDEGVHCRELQPKCQELLCQYGCVMMRNVTFCFCADGFEVEEDARGCRDYDECKVHDTCSQTCVNTYGSYRCSCTDGYLLQPNRRSCKAKTDPGDRPPVLLIASREHLTVLYLNGTSIPNLKPLDCNGTIRTLDFSYKDESLCWISSTNSKSNLWCATITKLKGFSQMRRLKTEENLENVKYFAIDWLTRNIYYVDGGSDRIFVCNEQDDTCITLVDIDLQNPGGIALDPLMGKMFFTDYGGTAKLEKCNMDGTDRARIVDNRLMKPTAVTLDLIRKLVYWADAALDCIEVVDYNGSHRHTVIHEISVAQLHGLSLFEDYLFATRSEPAKRTQVDILQINRFNVSEVQTLATVENSVGIRVYQKLIQPTVRNNVCEADSSGRKGGCSHMCLLSGNYKSRSCRCRTGFVLGSDGKSCKKPMNEVFLFYGRGRPGVIRGLDLNSKSEIEPMVQIDNLINPRAIDFHAQSSCIYFADTTSFLIGRQRLDGTNRETILKDDLDNVEGISVDWMGNNLYWTNDGYRKTISVARLEKAAQTRRTLLEGDMSHPRAIVLDLLHGWMYWTDWEEDEVNDSVGRIEKAWMDGSHKEAFVTSGILWPNGLTVDQGSSSIYWCDAYYDHIEKITLDGTQRTVVYNGKELNHPFGISLYQNYVFWTDYMNASIFQLDLVTGKAALMTSESPPLFGLSVYDAQRQQGDNACRVDNGGCSSLCLATPAGRVCACADNHFLDNNNLTCSSTSGEHGRPQRCGGEEFECKSHRCIQASWKCDGDDDCLDGSDEEPHICFNRSCPADQFKCLNNRCIPKLWLCDGTNDCGSNEDESNLTCSAGPCQAEQFSCDNGRCIPESWRCDRDDDCGDQSDETATCVFPTCEHLTQFSCSNGRCISVKWHCDSDDDCGDGSDEVGCVHACSGAQFQCASGKCIPDHWACDGDDDCADNSDENTTCAGTGKGKTHATQSFSFFQWSHSICIQALYLVVWWR</sequence>
<dbReference type="PROSITE" id="PS50068">
    <property type="entry name" value="LDLRA_2"/>
    <property type="match status" value="6"/>
</dbReference>
<dbReference type="Gene3D" id="2.10.25.10">
    <property type="entry name" value="Laminin"/>
    <property type="match status" value="1"/>
</dbReference>
<dbReference type="SMART" id="SM00192">
    <property type="entry name" value="LDLa"/>
    <property type="match status" value="6"/>
</dbReference>
<feature type="disulfide bond" evidence="15">
    <location>
        <begin position="894"/>
        <end position="906"/>
    </location>
</feature>
<evidence type="ECO:0000313" key="20">
    <source>
        <dbReference type="Proteomes" id="UP001557470"/>
    </source>
</evidence>
<dbReference type="Pfam" id="PF00058">
    <property type="entry name" value="Ldl_recept_b"/>
    <property type="match status" value="2"/>
</dbReference>
<evidence type="ECO:0000256" key="2">
    <source>
        <dbReference type="ARBA" id="ARBA00009939"/>
    </source>
</evidence>
<dbReference type="AlphaFoldDB" id="A0ABD0XK73"/>
<comment type="caution">
    <text evidence="15">Lacks conserved residue(s) required for the propagation of feature annotation.</text>
</comment>
<feature type="disulfide bond" evidence="15">
    <location>
        <begin position="901"/>
        <end position="919"/>
    </location>
</feature>
<evidence type="ECO:0000256" key="15">
    <source>
        <dbReference type="PROSITE-ProRule" id="PRU00124"/>
    </source>
</evidence>
<keyword evidence="4" id="KW-0597">Phosphoprotein</keyword>
<accession>A0ABD0XK73</accession>
<dbReference type="FunFam" id="4.10.400.10:FF:000004">
    <property type="entry name" value="Low-density lipoprotein receptor-related protein 1"/>
    <property type="match status" value="2"/>
</dbReference>
<feature type="disulfide bond" evidence="15">
    <location>
        <begin position="860"/>
        <end position="878"/>
    </location>
</feature>
<dbReference type="InterPro" id="IPR049883">
    <property type="entry name" value="NOTCH1_EGF-like"/>
</dbReference>
<feature type="disulfide bond" evidence="15">
    <location>
        <begin position="973"/>
        <end position="985"/>
    </location>
</feature>
<dbReference type="PROSITE" id="PS51120">
    <property type="entry name" value="LDLRB"/>
    <property type="match status" value="6"/>
</dbReference>
<feature type="disulfide bond" evidence="15">
    <location>
        <begin position="812"/>
        <end position="824"/>
    </location>
</feature>
<dbReference type="FunFam" id="4.10.400.10:FF:000148">
    <property type="entry name" value="low-density lipoprotein receptor-related protein 1B"/>
    <property type="match status" value="1"/>
</dbReference>
<feature type="signal peptide" evidence="17">
    <location>
        <begin position="1"/>
        <end position="20"/>
    </location>
</feature>
<feature type="domain" description="EGF-like" evidence="18">
    <location>
        <begin position="138"/>
        <end position="153"/>
    </location>
</feature>
<dbReference type="SUPFAM" id="SSF57196">
    <property type="entry name" value="EGF/Laminin"/>
    <property type="match status" value="3"/>
</dbReference>
<reference evidence="19 20" key="1">
    <citation type="submission" date="2024-06" db="EMBL/GenBank/DDBJ databases">
        <authorList>
            <person name="Pan Q."/>
            <person name="Wen M."/>
            <person name="Jouanno E."/>
            <person name="Zahm M."/>
            <person name="Klopp C."/>
            <person name="Cabau C."/>
            <person name="Louis A."/>
            <person name="Berthelot C."/>
            <person name="Parey E."/>
            <person name="Roest Crollius H."/>
            <person name="Montfort J."/>
            <person name="Robinson-Rechavi M."/>
            <person name="Bouchez O."/>
            <person name="Lampietro C."/>
            <person name="Lopez Roques C."/>
            <person name="Donnadieu C."/>
            <person name="Postlethwait J."/>
            <person name="Bobe J."/>
            <person name="Verreycken H."/>
            <person name="Guiguen Y."/>
        </authorList>
    </citation>
    <scope>NUCLEOTIDE SEQUENCE [LARGE SCALE GENOMIC DNA]</scope>
    <source>
        <strain evidence="19">Up_M1</strain>
        <tissue evidence="19">Testis</tissue>
    </source>
</reference>
<dbReference type="InterPro" id="IPR036055">
    <property type="entry name" value="LDL_receptor-like_sf"/>
</dbReference>
<keyword evidence="5" id="KW-0254">Endocytosis</keyword>
<dbReference type="SMART" id="SM00181">
    <property type="entry name" value="EGF"/>
    <property type="match status" value="6"/>
</dbReference>
<gene>
    <name evidence="19" type="ORF">UPYG_G00018280</name>
</gene>
<evidence type="ECO:0000256" key="10">
    <source>
        <dbReference type="ARBA" id="ARBA00022989"/>
    </source>
</evidence>
<dbReference type="GO" id="GO:0043226">
    <property type="term" value="C:organelle"/>
    <property type="evidence" value="ECO:0007669"/>
    <property type="project" value="UniProtKB-ARBA"/>
</dbReference>
<dbReference type="CDD" id="cd00054">
    <property type="entry name" value="EGF_CA"/>
    <property type="match status" value="1"/>
</dbReference>
<dbReference type="EMBL" id="JAGEUA010000001">
    <property type="protein sequence ID" value="KAL1021804.1"/>
    <property type="molecule type" value="Genomic_DNA"/>
</dbReference>
<dbReference type="SUPFAM" id="SSF57424">
    <property type="entry name" value="LDL receptor-like module"/>
    <property type="match status" value="6"/>
</dbReference>
<evidence type="ECO:0000256" key="7">
    <source>
        <dbReference type="ARBA" id="ARBA00022729"/>
    </source>
</evidence>
<dbReference type="GO" id="GO:0016020">
    <property type="term" value="C:membrane"/>
    <property type="evidence" value="ECO:0007669"/>
    <property type="project" value="UniProtKB-SubCell"/>
</dbReference>
<feature type="repeat" description="LDL-receptor class B" evidence="16">
    <location>
        <begin position="343"/>
        <end position="386"/>
    </location>
</feature>
<evidence type="ECO:0000256" key="16">
    <source>
        <dbReference type="PROSITE-ProRule" id="PRU00461"/>
    </source>
</evidence>
<evidence type="ECO:0000256" key="3">
    <source>
        <dbReference type="ARBA" id="ARBA00022536"/>
    </source>
</evidence>
<dbReference type="InterPro" id="IPR051221">
    <property type="entry name" value="LDLR-related"/>
</dbReference>
<dbReference type="InterPro" id="IPR018097">
    <property type="entry name" value="EGF_Ca-bd_CS"/>
</dbReference>
<feature type="repeat" description="LDL-receptor class B" evidence="16">
    <location>
        <begin position="577"/>
        <end position="622"/>
    </location>
</feature>
<keyword evidence="8" id="KW-0677">Repeat</keyword>
<dbReference type="CDD" id="cd00112">
    <property type="entry name" value="LDLa"/>
    <property type="match status" value="2"/>
</dbReference>
<feature type="repeat" description="LDL-receptor class B" evidence="16">
    <location>
        <begin position="299"/>
        <end position="342"/>
    </location>
</feature>
<dbReference type="SMART" id="SM00135">
    <property type="entry name" value="LY"/>
    <property type="match status" value="8"/>
</dbReference>
<keyword evidence="11" id="KW-0472">Membrane</keyword>
<protein>
    <recommendedName>
        <fullName evidence="18">EGF-like domain-containing protein</fullName>
    </recommendedName>
</protein>
<keyword evidence="9" id="KW-0106">Calcium</keyword>
<comment type="similarity">
    <text evidence="2">Belongs to the LDLR family.</text>
</comment>
<evidence type="ECO:0000256" key="5">
    <source>
        <dbReference type="ARBA" id="ARBA00022583"/>
    </source>
</evidence>
<dbReference type="InterPro" id="IPR011042">
    <property type="entry name" value="6-blade_b-propeller_TolB-like"/>
</dbReference>
<dbReference type="InterPro" id="IPR002172">
    <property type="entry name" value="LDrepeatLR_classA_rpt"/>
</dbReference>
<feature type="chain" id="PRO_5044817852" description="EGF-like domain-containing protein" evidence="17">
    <location>
        <begin position="21"/>
        <end position="1043"/>
    </location>
</feature>
<dbReference type="PANTHER" id="PTHR22722">
    <property type="entry name" value="LOW-DENSITY LIPOPROTEIN RECEPTOR-RELATED PROTEIN 2-RELATED"/>
    <property type="match status" value="1"/>
</dbReference>
<feature type="disulfide bond" evidence="15">
    <location>
        <begin position="980"/>
        <end position="998"/>
    </location>
</feature>
<evidence type="ECO:0000256" key="12">
    <source>
        <dbReference type="ARBA" id="ARBA00023157"/>
    </source>
</evidence>
<dbReference type="FunFam" id="4.10.400.10:FF:000005">
    <property type="entry name" value="low-density lipoprotein receptor-related protein 1B"/>
    <property type="match status" value="1"/>
</dbReference>
<keyword evidence="6" id="KW-0812">Transmembrane</keyword>
<evidence type="ECO:0000256" key="17">
    <source>
        <dbReference type="SAM" id="SignalP"/>
    </source>
</evidence>
<evidence type="ECO:0000256" key="6">
    <source>
        <dbReference type="ARBA" id="ARBA00022692"/>
    </source>
</evidence>
<dbReference type="Pfam" id="PF14670">
    <property type="entry name" value="FXa_inhibition"/>
    <property type="match status" value="2"/>
</dbReference>
<evidence type="ECO:0000256" key="13">
    <source>
        <dbReference type="ARBA" id="ARBA00023170"/>
    </source>
</evidence>
<dbReference type="InterPro" id="IPR000152">
    <property type="entry name" value="EGF-type_Asp/Asn_hydroxyl_site"/>
</dbReference>
<evidence type="ECO:0000256" key="9">
    <source>
        <dbReference type="ARBA" id="ARBA00022837"/>
    </source>
</evidence>
<dbReference type="InterPro" id="IPR023415">
    <property type="entry name" value="LDLR_class-A_CS"/>
</dbReference>
<feature type="repeat" description="LDL-receptor class B" evidence="16">
    <location>
        <begin position="673"/>
        <end position="716"/>
    </location>
</feature>
<dbReference type="PANTHER" id="PTHR22722:SF5">
    <property type="entry name" value="LOW-DENSITY LIPOPROTEIN RECEPTOR-RELATED PROTEIN 1B"/>
    <property type="match status" value="1"/>
</dbReference>
<keyword evidence="13" id="KW-0675">Receptor</keyword>
<comment type="subcellular location">
    <subcellularLocation>
        <location evidence="1">Membrane</location>
        <topology evidence="1">Single-pass type I membrane protein</topology>
    </subcellularLocation>
</comment>
<dbReference type="Pfam" id="PF00057">
    <property type="entry name" value="Ldl_recept_a"/>
    <property type="match status" value="6"/>
</dbReference>
<dbReference type="InterPro" id="IPR000033">
    <property type="entry name" value="LDLR_classB_rpt"/>
</dbReference>
<dbReference type="PROSITE" id="PS01186">
    <property type="entry name" value="EGF_2"/>
    <property type="match status" value="1"/>
</dbReference>
<evidence type="ECO:0000256" key="4">
    <source>
        <dbReference type="ARBA" id="ARBA00022553"/>
    </source>
</evidence>
<keyword evidence="10" id="KW-1133">Transmembrane helix</keyword>
<dbReference type="Gene3D" id="4.10.400.10">
    <property type="entry name" value="Low-density Lipoprotein Receptor"/>
    <property type="match status" value="6"/>
</dbReference>
<dbReference type="InterPro" id="IPR001881">
    <property type="entry name" value="EGF-like_Ca-bd_dom"/>
</dbReference>
<keyword evidence="14" id="KW-0325">Glycoprotein</keyword>
<evidence type="ECO:0000259" key="18">
    <source>
        <dbReference type="PROSITE" id="PS01186"/>
    </source>
</evidence>
<dbReference type="Pfam" id="PF07645">
    <property type="entry name" value="EGF_CA"/>
    <property type="match status" value="1"/>
</dbReference>
<feature type="repeat" description="LDL-receptor class B" evidence="16">
    <location>
        <begin position="534"/>
        <end position="576"/>
    </location>
</feature>
<evidence type="ECO:0000256" key="14">
    <source>
        <dbReference type="ARBA" id="ARBA00023180"/>
    </source>
</evidence>
<evidence type="ECO:0000256" key="11">
    <source>
        <dbReference type="ARBA" id="ARBA00023136"/>
    </source>
</evidence>
<feature type="repeat" description="LDL-receptor class B" evidence="16">
    <location>
        <begin position="623"/>
        <end position="672"/>
    </location>
</feature>
<feature type="disulfide bond" evidence="15">
    <location>
        <begin position="819"/>
        <end position="837"/>
    </location>
</feature>
<dbReference type="PROSITE" id="PS00010">
    <property type="entry name" value="ASX_HYDROXYL"/>
    <property type="match status" value="1"/>
</dbReference>
<dbReference type="SMART" id="SM00179">
    <property type="entry name" value="EGF_CA"/>
    <property type="match status" value="1"/>
</dbReference>
<evidence type="ECO:0000256" key="8">
    <source>
        <dbReference type="ARBA" id="ARBA00022737"/>
    </source>
</evidence>
<dbReference type="Proteomes" id="UP001557470">
    <property type="component" value="Unassembled WGS sequence"/>
</dbReference>
<dbReference type="Gene3D" id="2.120.10.30">
    <property type="entry name" value="TolB, C-terminal domain"/>
    <property type="match status" value="2"/>
</dbReference>
<dbReference type="SUPFAM" id="SSF63825">
    <property type="entry name" value="YWTD domain"/>
    <property type="match status" value="2"/>
</dbReference>
<dbReference type="PRINTS" id="PR00261">
    <property type="entry name" value="LDLRECEPTOR"/>
</dbReference>
<dbReference type="FunFam" id="4.10.400.10:FF:000001">
    <property type="entry name" value="Low-density lipoprotein receptor-related protein 1"/>
    <property type="match status" value="1"/>
</dbReference>
<dbReference type="PROSITE" id="PS01209">
    <property type="entry name" value="LDLRA_1"/>
    <property type="match status" value="3"/>
</dbReference>
<feature type="disulfide bond" evidence="15">
    <location>
        <begin position="954"/>
        <end position="969"/>
    </location>
</feature>
<keyword evidence="3" id="KW-0245">EGF-like domain</keyword>
<dbReference type="InterPro" id="IPR000742">
    <property type="entry name" value="EGF"/>
</dbReference>
<evidence type="ECO:0000256" key="1">
    <source>
        <dbReference type="ARBA" id="ARBA00004479"/>
    </source>
</evidence>
<evidence type="ECO:0000313" key="19">
    <source>
        <dbReference type="EMBL" id="KAL1021804.1"/>
    </source>
</evidence>
<dbReference type="GO" id="GO:0006898">
    <property type="term" value="P:receptor-mediated endocytosis"/>
    <property type="evidence" value="ECO:0007669"/>
    <property type="project" value="UniProtKB-ARBA"/>
</dbReference>
<comment type="caution">
    <text evidence="19">The sequence shown here is derived from an EMBL/GenBank/DDBJ whole genome shotgun (WGS) entry which is preliminary data.</text>
</comment>
<name>A0ABD0XK73_UMBPY</name>
<feature type="disulfide bond" evidence="15">
    <location>
        <begin position="942"/>
        <end position="960"/>
    </location>
</feature>
<feature type="disulfide bond" evidence="15">
    <location>
        <begin position="853"/>
        <end position="865"/>
    </location>
</feature>
<dbReference type="FunFam" id="2.10.25.10:FF:000009">
    <property type="entry name" value="Low-density lipoprotein receptor isoform 1"/>
    <property type="match status" value="1"/>
</dbReference>
<keyword evidence="7 17" id="KW-0732">Signal</keyword>
<dbReference type="FunFam" id="4.10.400.10:FF:000011">
    <property type="entry name" value="Low-density lipoprotein receptor-related protein 1"/>
    <property type="match status" value="1"/>
</dbReference>